<name>A0A5N0ECF6_9NOCA</name>
<dbReference type="InterPro" id="IPR045944">
    <property type="entry name" value="DUF6364"/>
</dbReference>
<evidence type="ECO:0000313" key="1">
    <source>
        <dbReference type="EMBL" id="KAA8886603.1"/>
    </source>
</evidence>
<dbReference type="OrthoDB" id="3695326at2"/>
<dbReference type="Proteomes" id="UP000323876">
    <property type="component" value="Unassembled WGS sequence"/>
</dbReference>
<dbReference type="Pfam" id="PF19891">
    <property type="entry name" value="DUF6364"/>
    <property type="match status" value="1"/>
</dbReference>
<gene>
    <name evidence="1" type="ORF">F3087_22780</name>
</gene>
<comment type="caution">
    <text evidence="1">The sequence shown here is derived from an EMBL/GenBank/DDBJ whole genome shotgun (WGS) entry which is preliminary data.</text>
</comment>
<protein>
    <submittedName>
        <fullName evidence="1">CopG family transcriptional regulator</fullName>
    </submittedName>
</protein>
<evidence type="ECO:0000313" key="2">
    <source>
        <dbReference type="Proteomes" id="UP000323876"/>
    </source>
</evidence>
<dbReference type="AlphaFoldDB" id="A0A5N0ECF6"/>
<sequence>MAKRNLTLQLDEEVIAQAKVIAARQGTSVSALLAQQVREIAADYARYEAARVQALELMAEAAGRGSGGRITWRREDLYDRDEALAR</sequence>
<organism evidence="1 2">
    <name type="scientific">Nocardia colli</name>
    <dbReference type="NCBI Taxonomy" id="2545717"/>
    <lineage>
        <taxon>Bacteria</taxon>
        <taxon>Bacillati</taxon>
        <taxon>Actinomycetota</taxon>
        <taxon>Actinomycetes</taxon>
        <taxon>Mycobacteriales</taxon>
        <taxon>Nocardiaceae</taxon>
        <taxon>Nocardia</taxon>
    </lineage>
</organism>
<proteinExistence type="predicted"/>
<accession>A0A5N0ECF6</accession>
<dbReference type="RefSeq" id="WP_150404062.1">
    <property type="nucleotide sequence ID" value="NZ_VXLC01000011.1"/>
</dbReference>
<keyword evidence="2" id="KW-1185">Reference proteome</keyword>
<dbReference type="EMBL" id="VXLC01000011">
    <property type="protein sequence ID" value="KAA8886603.1"/>
    <property type="molecule type" value="Genomic_DNA"/>
</dbReference>
<dbReference type="InterPro" id="IPR010985">
    <property type="entry name" value="Ribbon_hlx_hlx"/>
</dbReference>
<reference evidence="1 2" key="1">
    <citation type="submission" date="2019-09" db="EMBL/GenBank/DDBJ databases">
        <authorList>
            <person name="Wang X."/>
        </authorList>
    </citation>
    <scope>NUCLEOTIDE SEQUENCE [LARGE SCALE GENOMIC DNA]</scope>
    <source>
        <strain evidence="1 2">CICC 11023</strain>
    </source>
</reference>
<dbReference type="GO" id="GO:0006355">
    <property type="term" value="P:regulation of DNA-templated transcription"/>
    <property type="evidence" value="ECO:0007669"/>
    <property type="project" value="InterPro"/>
</dbReference>
<dbReference type="SUPFAM" id="SSF47598">
    <property type="entry name" value="Ribbon-helix-helix"/>
    <property type="match status" value="1"/>
</dbReference>